<sequence length="157" mass="16259">MSGLTRNATAMAAAAVLLLAATACGSSSAHRPAIVVNLPEAQIADHRAVFPESEMQLSVGQAFTVSETRGAVSHAWYFTSPGDAHVIRNGAEVARSTCSGPPPAAGCPAQVTTAHTAVGAGTTTLTWTYRDTVACERPQEPGERCVLATKTVRVTVR</sequence>
<dbReference type="Proteomes" id="UP001500305">
    <property type="component" value="Unassembled WGS sequence"/>
</dbReference>
<accession>A0ABN3DPU1</accession>
<dbReference type="EMBL" id="BAAATR010000006">
    <property type="protein sequence ID" value="GAA2238696.1"/>
    <property type="molecule type" value="Genomic_DNA"/>
</dbReference>
<evidence type="ECO:0000313" key="3">
    <source>
        <dbReference type="Proteomes" id="UP001500305"/>
    </source>
</evidence>
<evidence type="ECO:0008006" key="4">
    <source>
        <dbReference type="Google" id="ProtNLM"/>
    </source>
</evidence>
<proteinExistence type="predicted"/>
<keyword evidence="1" id="KW-0732">Signal</keyword>
<dbReference type="RefSeq" id="WP_344635877.1">
    <property type="nucleotide sequence ID" value="NZ_BAAATR010000006.1"/>
</dbReference>
<keyword evidence="3" id="KW-1185">Reference proteome</keyword>
<name>A0ABN3DPU1_9ACTN</name>
<evidence type="ECO:0000313" key="2">
    <source>
        <dbReference type="EMBL" id="GAA2238696.1"/>
    </source>
</evidence>
<feature type="signal peptide" evidence="1">
    <location>
        <begin position="1"/>
        <end position="29"/>
    </location>
</feature>
<evidence type="ECO:0000256" key="1">
    <source>
        <dbReference type="SAM" id="SignalP"/>
    </source>
</evidence>
<reference evidence="2 3" key="1">
    <citation type="journal article" date="2019" name="Int. J. Syst. Evol. Microbiol.">
        <title>The Global Catalogue of Microorganisms (GCM) 10K type strain sequencing project: providing services to taxonomists for standard genome sequencing and annotation.</title>
        <authorList>
            <consortium name="The Broad Institute Genomics Platform"/>
            <consortium name="The Broad Institute Genome Sequencing Center for Infectious Disease"/>
            <person name="Wu L."/>
            <person name="Ma J."/>
        </authorList>
    </citation>
    <scope>NUCLEOTIDE SEQUENCE [LARGE SCALE GENOMIC DNA]</scope>
    <source>
        <strain evidence="2 3">JCM 7356</strain>
    </source>
</reference>
<gene>
    <name evidence="2" type="ORF">GCM10010430_19690</name>
</gene>
<protein>
    <recommendedName>
        <fullName evidence="4">Proteinase inhibitor I42 chagasin domain-containing protein</fullName>
    </recommendedName>
</protein>
<organism evidence="2 3">
    <name type="scientific">Kitasatospora cystarginea</name>
    <dbReference type="NCBI Taxonomy" id="58350"/>
    <lineage>
        <taxon>Bacteria</taxon>
        <taxon>Bacillati</taxon>
        <taxon>Actinomycetota</taxon>
        <taxon>Actinomycetes</taxon>
        <taxon>Kitasatosporales</taxon>
        <taxon>Streptomycetaceae</taxon>
        <taxon>Kitasatospora</taxon>
    </lineage>
</organism>
<dbReference type="PROSITE" id="PS51257">
    <property type="entry name" value="PROKAR_LIPOPROTEIN"/>
    <property type="match status" value="1"/>
</dbReference>
<comment type="caution">
    <text evidence="2">The sequence shown here is derived from an EMBL/GenBank/DDBJ whole genome shotgun (WGS) entry which is preliminary data.</text>
</comment>
<feature type="chain" id="PRO_5046804712" description="Proteinase inhibitor I42 chagasin domain-containing protein" evidence="1">
    <location>
        <begin position="30"/>
        <end position="157"/>
    </location>
</feature>